<evidence type="ECO:0000313" key="1">
    <source>
        <dbReference type="EMBL" id="GAH57453.1"/>
    </source>
</evidence>
<proteinExistence type="predicted"/>
<name>X1IIT8_9ZZZZ</name>
<organism evidence="1">
    <name type="scientific">marine sediment metagenome</name>
    <dbReference type="NCBI Taxonomy" id="412755"/>
    <lineage>
        <taxon>unclassified sequences</taxon>
        <taxon>metagenomes</taxon>
        <taxon>ecological metagenomes</taxon>
    </lineage>
</organism>
<feature type="non-terminal residue" evidence="1">
    <location>
        <position position="1"/>
    </location>
</feature>
<gene>
    <name evidence="1" type="ORF">S03H2_27047</name>
</gene>
<sequence>PGTIDTAVFDGAGTNDADCDVDTNITVSSLTLSGYAGTIDFNGFNITISSGLSQHSGILT</sequence>
<reference evidence="1" key="1">
    <citation type="journal article" date="2014" name="Front. Microbiol.">
        <title>High frequency of phylogenetically diverse reductive dehalogenase-homologous genes in deep subseafloor sedimentary metagenomes.</title>
        <authorList>
            <person name="Kawai M."/>
            <person name="Futagami T."/>
            <person name="Toyoda A."/>
            <person name="Takaki Y."/>
            <person name="Nishi S."/>
            <person name="Hori S."/>
            <person name="Arai W."/>
            <person name="Tsubouchi T."/>
            <person name="Morono Y."/>
            <person name="Uchiyama I."/>
            <person name="Ito T."/>
            <person name="Fujiyama A."/>
            <person name="Inagaki F."/>
            <person name="Takami H."/>
        </authorList>
    </citation>
    <scope>NUCLEOTIDE SEQUENCE</scope>
    <source>
        <strain evidence="1">Expedition CK06-06</strain>
    </source>
</reference>
<accession>X1IIT8</accession>
<protein>
    <submittedName>
        <fullName evidence="1">Uncharacterized protein</fullName>
    </submittedName>
</protein>
<feature type="non-terminal residue" evidence="1">
    <location>
        <position position="60"/>
    </location>
</feature>
<dbReference type="AlphaFoldDB" id="X1IIT8"/>
<dbReference type="EMBL" id="BARU01016003">
    <property type="protein sequence ID" value="GAH57453.1"/>
    <property type="molecule type" value="Genomic_DNA"/>
</dbReference>
<comment type="caution">
    <text evidence="1">The sequence shown here is derived from an EMBL/GenBank/DDBJ whole genome shotgun (WGS) entry which is preliminary data.</text>
</comment>